<dbReference type="Gene3D" id="6.10.340.10">
    <property type="match status" value="1"/>
</dbReference>
<evidence type="ECO:0000313" key="11">
    <source>
        <dbReference type="EMBL" id="EKF44357.1"/>
    </source>
</evidence>
<keyword evidence="8" id="KW-0175">Coiled coil</keyword>
<feature type="transmembrane region" description="Helical" evidence="9">
    <location>
        <begin position="33"/>
        <end position="56"/>
    </location>
</feature>
<dbReference type="Gene3D" id="3.30.450.20">
    <property type="entry name" value="PAS domain"/>
    <property type="match status" value="1"/>
</dbReference>
<dbReference type="EC" id="2.7.13.3" evidence="2"/>
<keyword evidence="9" id="KW-1133">Transmembrane helix</keyword>
<gene>
    <name evidence="11" type="ORF">NA8A_01405</name>
</gene>
<dbReference type="OrthoDB" id="341208at2"/>
<keyword evidence="9" id="KW-0812">Transmembrane</keyword>
<keyword evidence="7" id="KW-0067">ATP-binding</keyword>
<evidence type="ECO:0000256" key="7">
    <source>
        <dbReference type="ARBA" id="ARBA00022840"/>
    </source>
</evidence>
<evidence type="ECO:0000256" key="9">
    <source>
        <dbReference type="SAM" id="Phobius"/>
    </source>
</evidence>
<evidence type="ECO:0000256" key="6">
    <source>
        <dbReference type="ARBA" id="ARBA00022777"/>
    </source>
</evidence>
<reference evidence="11 12" key="1">
    <citation type="journal article" date="2012" name="J. Bacteriol.">
        <title>Genome Sequence of Nitratireductor indicus Type Strain C115.</title>
        <authorList>
            <person name="Lai Q."/>
            <person name="Li G."/>
            <person name="Yu Z."/>
            <person name="Shao Z."/>
        </authorList>
    </citation>
    <scope>NUCLEOTIDE SEQUENCE [LARGE SCALE GENOMIC DNA]</scope>
    <source>
        <strain evidence="11 12">C115</strain>
    </source>
</reference>
<evidence type="ECO:0000256" key="2">
    <source>
        <dbReference type="ARBA" id="ARBA00012438"/>
    </source>
</evidence>
<dbReference type="Gene3D" id="3.30.565.10">
    <property type="entry name" value="Histidine kinase-like ATPase, C-terminal domain"/>
    <property type="match status" value="1"/>
</dbReference>
<keyword evidence="12" id="KW-1185">Reference proteome</keyword>
<feature type="coiled-coil region" evidence="8">
    <location>
        <begin position="360"/>
        <end position="387"/>
    </location>
</feature>
<evidence type="ECO:0000259" key="10">
    <source>
        <dbReference type="SMART" id="SM00911"/>
    </source>
</evidence>
<organism evidence="11 12">
    <name type="scientific">Nitratireductor indicus C115</name>
    <dbReference type="NCBI Taxonomy" id="1231190"/>
    <lineage>
        <taxon>Bacteria</taxon>
        <taxon>Pseudomonadati</taxon>
        <taxon>Pseudomonadota</taxon>
        <taxon>Alphaproteobacteria</taxon>
        <taxon>Hyphomicrobiales</taxon>
        <taxon>Phyllobacteriaceae</taxon>
        <taxon>Nitratireductor</taxon>
    </lineage>
</organism>
<evidence type="ECO:0000256" key="4">
    <source>
        <dbReference type="ARBA" id="ARBA00022679"/>
    </source>
</evidence>
<dbReference type="InterPro" id="IPR036890">
    <property type="entry name" value="HATPase_C_sf"/>
</dbReference>
<dbReference type="eggNOG" id="COG4191">
    <property type="taxonomic scope" value="Bacteria"/>
</dbReference>
<dbReference type="PATRIC" id="fig|1231190.3.peg.298"/>
<dbReference type="GO" id="GO:0005524">
    <property type="term" value="F:ATP binding"/>
    <property type="evidence" value="ECO:0007669"/>
    <property type="project" value="UniProtKB-KW"/>
</dbReference>
<dbReference type="SMART" id="SM00911">
    <property type="entry name" value="HWE_HK"/>
    <property type="match status" value="1"/>
</dbReference>
<evidence type="ECO:0000256" key="5">
    <source>
        <dbReference type="ARBA" id="ARBA00022741"/>
    </source>
</evidence>
<dbReference type="Proteomes" id="UP000007374">
    <property type="component" value="Unassembled WGS sequence"/>
</dbReference>
<comment type="caution">
    <text evidence="11">The sequence shown here is derived from an EMBL/GenBank/DDBJ whole genome shotgun (WGS) entry which is preliminary data.</text>
</comment>
<dbReference type="EMBL" id="AMSI01000001">
    <property type="protein sequence ID" value="EKF44357.1"/>
    <property type="molecule type" value="Genomic_DNA"/>
</dbReference>
<feature type="domain" description="Signal transduction histidine kinase HWE region" evidence="10">
    <location>
        <begin position="380"/>
        <end position="462"/>
    </location>
</feature>
<keyword evidence="4" id="KW-0808">Transferase</keyword>
<proteinExistence type="predicted"/>
<evidence type="ECO:0000256" key="3">
    <source>
        <dbReference type="ARBA" id="ARBA00022553"/>
    </source>
</evidence>
<dbReference type="GO" id="GO:0004673">
    <property type="term" value="F:protein histidine kinase activity"/>
    <property type="evidence" value="ECO:0007669"/>
    <property type="project" value="UniProtKB-EC"/>
</dbReference>
<evidence type="ECO:0000256" key="1">
    <source>
        <dbReference type="ARBA" id="ARBA00000085"/>
    </source>
</evidence>
<evidence type="ECO:0000313" key="12">
    <source>
        <dbReference type="Proteomes" id="UP000007374"/>
    </source>
</evidence>
<keyword evidence="3" id="KW-0597">Phosphoprotein</keyword>
<keyword evidence="6 11" id="KW-0418">Kinase</keyword>
<dbReference type="STRING" id="721133.SAMN05216176_102286"/>
<dbReference type="PANTHER" id="PTHR41523">
    <property type="entry name" value="TWO-COMPONENT SYSTEM SENSOR PROTEIN"/>
    <property type="match status" value="1"/>
</dbReference>
<dbReference type="AlphaFoldDB" id="K2PTB2"/>
<comment type="catalytic activity">
    <reaction evidence="1">
        <text>ATP + protein L-histidine = ADP + protein N-phospho-L-histidine.</text>
        <dbReference type="EC" id="2.7.13.3"/>
    </reaction>
</comment>
<dbReference type="InterPro" id="IPR011102">
    <property type="entry name" value="Sig_transdc_His_kinase_HWE"/>
</dbReference>
<dbReference type="PANTHER" id="PTHR41523:SF7">
    <property type="entry name" value="HISTIDINE KINASE"/>
    <property type="match status" value="1"/>
</dbReference>
<protein>
    <recommendedName>
        <fullName evidence="2">histidine kinase</fullName>
        <ecNumber evidence="2">2.7.13.3</ecNumber>
    </recommendedName>
</protein>
<dbReference type="Pfam" id="PF07536">
    <property type="entry name" value="HWE_HK"/>
    <property type="match status" value="1"/>
</dbReference>
<dbReference type="eggNOG" id="COG3920">
    <property type="taxonomic scope" value="Bacteria"/>
</dbReference>
<sequence length="581" mass="63532">MHSRNRVTNKDRIENEPGFAERLRSALSGPKPISLYLLLLIAVTVIPAIGVSVVLLQRNNEAQNEVVTTLAEAMAGSIVEAIDRELSGMATTLRVLSTTPSLSDSDLEDFYERSRLALAGTGTYFLLLDENLNQLLNTRVPFGTPLGPTSDPESARAARQNPGKTVSGVFFGKTSQNWVFNVLLPYVPDSGPSRLMVMTRNASSLADTLSQQILRGGWNASLVDQNGLVIASSSQDSKIGEKFFLDIGGAGRYRGARPAEDAKGDTYIAIVDESIYSGWKAVVWASTDTVEEPMRRSLRMLIIGGILVITIGTLAAWLLGRQIAGPVRRLARDARRLGAGETVQAIEYPIAEVATVSTALSEAAIDRQQAENEIRLLMREVAHRSKNQLTVVASMAKQTARNARSFAAFHDTFQKRLYGLARSTDLLIAGGAAGVELRELLSAQINPFRPEDPERMTMEGPRFRLGNQPAQTIGLAIHELATNASKYGAFASDTGSLDLSWKVEDDTLKLVWRERVPRLRRRTGRRGFGTEIIERMVGGTLDADISRVFHRDGLECIFAIPVERLVPESAKPKHPDDANAD</sequence>
<evidence type="ECO:0000256" key="8">
    <source>
        <dbReference type="SAM" id="Coils"/>
    </source>
</evidence>
<accession>K2PTB2</accession>
<dbReference type="RefSeq" id="WP_009449439.1">
    <property type="nucleotide sequence ID" value="NZ_AMSI01000001.1"/>
</dbReference>
<feature type="transmembrane region" description="Helical" evidence="9">
    <location>
        <begin position="301"/>
        <end position="320"/>
    </location>
</feature>
<keyword evidence="5" id="KW-0547">Nucleotide-binding</keyword>
<keyword evidence="9" id="KW-0472">Membrane</keyword>
<name>K2PTB2_9HYPH</name>